<dbReference type="Proteomes" id="UP000623967">
    <property type="component" value="Unassembled WGS sequence"/>
</dbReference>
<dbReference type="SUPFAM" id="SSF55785">
    <property type="entry name" value="PYP-like sensor domain (PAS domain)"/>
    <property type="match status" value="1"/>
</dbReference>
<dbReference type="SUPFAM" id="SSF52540">
    <property type="entry name" value="P-loop containing nucleoside triphosphate hydrolases"/>
    <property type="match status" value="1"/>
</dbReference>
<gene>
    <name evidence="6" type="ORF">JK635_07250</name>
</gene>
<evidence type="ECO:0000256" key="1">
    <source>
        <dbReference type="ARBA" id="ARBA00022741"/>
    </source>
</evidence>
<dbReference type="PROSITE" id="PS00675">
    <property type="entry name" value="SIGMA54_INTERACT_1"/>
    <property type="match status" value="1"/>
</dbReference>
<reference evidence="6 7" key="1">
    <citation type="submission" date="2021-01" db="EMBL/GenBank/DDBJ databases">
        <title>Genome public.</title>
        <authorList>
            <person name="Liu C."/>
            <person name="Sun Q."/>
        </authorList>
    </citation>
    <scope>NUCLEOTIDE SEQUENCE [LARGE SCALE GENOMIC DNA]</scope>
    <source>
        <strain evidence="6 7">YIM B02564</strain>
    </source>
</reference>
<dbReference type="CDD" id="cd00130">
    <property type="entry name" value="PAS"/>
    <property type="match status" value="1"/>
</dbReference>
<organism evidence="6 7">
    <name type="scientific">Neobacillus paridis</name>
    <dbReference type="NCBI Taxonomy" id="2803862"/>
    <lineage>
        <taxon>Bacteria</taxon>
        <taxon>Bacillati</taxon>
        <taxon>Bacillota</taxon>
        <taxon>Bacilli</taxon>
        <taxon>Bacillales</taxon>
        <taxon>Bacillaceae</taxon>
        <taxon>Neobacillus</taxon>
    </lineage>
</organism>
<dbReference type="NCBIfam" id="TIGR00229">
    <property type="entry name" value="sensory_box"/>
    <property type="match status" value="1"/>
</dbReference>
<dbReference type="Pfam" id="PF13426">
    <property type="entry name" value="PAS_9"/>
    <property type="match status" value="1"/>
</dbReference>
<feature type="domain" description="PAS" evidence="5">
    <location>
        <begin position="7"/>
        <end position="66"/>
    </location>
</feature>
<dbReference type="PROSITE" id="PS50112">
    <property type="entry name" value="PAS"/>
    <property type="match status" value="1"/>
</dbReference>
<dbReference type="PROSITE" id="PS50045">
    <property type="entry name" value="SIGMA54_INTERACT_4"/>
    <property type="match status" value="1"/>
</dbReference>
<sequence length="356" mass="40478">MVAETMENILLKEIISYSFDEIFITDGKGNVLAVSPSCYELYGVEPEQLIGGNVFELEIEGFLNPSVTALVLKSQQPVTIVQQTKAGKRILVSAYPIFLEGRLERTLSFSRDITEFEKLKERNEQVAETLAMYKKEIENLKKLESFLYKNPKMTEIMGIVEKVANLDVTVLIEGESGVGKSRVAHLLHKQSFRHEEPFIEVNCGAIPESLFESELFGYEEGAFTGAKKGGKKGYFEAAGLGTIFLDEISEIPPNLQVKLLSVLQNRKLTRIGGSKEIEIKCRVICATNQNLRKLVAEKKFREDLYYRIDVIRLSLPPLRERKDEIPSLISEFIAKFNQKYNISKQFSPEMIHWLCH</sequence>
<keyword evidence="2" id="KW-0067">ATP-binding</keyword>
<proteinExistence type="predicted"/>
<evidence type="ECO:0000313" key="6">
    <source>
        <dbReference type="EMBL" id="MBL4952004.1"/>
    </source>
</evidence>
<evidence type="ECO:0000313" key="7">
    <source>
        <dbReference type="Proteomes" id="UP000623967"/>
    </source>
</evidence>
<dbReference type="InterPro" id="IPR003593">
    <property type="entry name" value="AAA+_ATPase"/>
</dbReference>
<dbReference type="PANTHER" id="PTHR32071:SF57">
    <property type="entry name" value="C4-DICARBOXYLATE TRANSPORT TRANSCRIPTIONAL REGULATORY PROTEIN DCTD"/>
    <property type="match status" value="1"/>
</dbReference>
<dbReference type="InterPro" id="IPR027417">
    <property type="entry name" value="P-loop_NTPase"/>
</dbReference>
<dbReference type="SMART" id="SM00091">
    <property type="entry name" value="PAS"/>
    <property type="match status" value="1"/>
</dbReference>
<evidence type="ECO:0000259" key="4">
    <source>
        <dbReference type="PROSITE" id="PS50045"/>
    </source>
</evidence>
<dbReference type="RefSeq" id="WP_202653281.1">
    <property type="nucleotide sequence ID" value="NZ_JAESWB010000131.1"/>
</dbReference>
<name>A0ABS1TMN5_9BACI</name>
<comment type="caution">
    <text evidence="6">The sequence shown here is derived from an EMBL/GenBank/DDBJ whole genome shotgun (WGS) entry which is preliminary data.</text>
</comment>
<dbReference type="PANTHER" id="PTHR32071">
    <property type="entry name" value="TRANSCRIPTIONAL REGULATORY PROTEIN"/>
    <property type="match status" value="1"/>
</dbReference>
<keyword evidence="3" id="KW-0175">Coiled coil</keyword>
<keyword evidence="7" id="KW-1185">Reference proteome</keyword>
<keyword evidence="1" id="KW-0547">Nucleotide-binding</keyword>
<feature type="domain" description="Sigma-54 factor interaction" evidence="4">
    <location>
        <begin position="146"/>
        <end position="356"/>
    </location>
</feature>
<feature type="coiled-coil region" evidence="3">
    <location>
        <begin position="116"/>
        <end position="143"/>
    </location>
</feature>
<dbReference type="CDD" id="cd00009">
    <property type="entry name" value="AAA"/>
    <property type="match status" value="1"/>
</dbReference>
<dbReference type="Gene3D" id="3.30.450.20">
    <property type="entry name" value="PAS domain"/>
    <property type="match status" value="1"/>
</dbReference>
<evidence type="ECO:0000256" key="3">
    <source>
        <dbReference type="SAM" id="Coils"/>
    </source>
</evidence>
<dbReference type="Pfam" id="PF00158">
    <property type="entry name" value="Sigma54_activat"/>
    <property type="match status" value="1"/>
</dbReference>
<dbReference type="InterPro" id="IPR002078">
    <property type="entry name" value="Sigma_54_int"/>
</dbReference>
<dbReference type="SMART" id="SM00382">
    <property type="entry name" value="AAA"/>
    <property type="match status" value="1"/>
</dbReference>
<dbReference type="InterPro" id="IPR000014">
    <property type="entry name" value="PAS"/>
</dbReference>
<dbReference type="Gene3D" id="1.10.8.60">
    <property type="match status" value="1"/>
</dbReference>
<dbReference type="InterPro" id="IPR025662">
    <property type="entry name" value="Sigma_54_int_dom_ATP-bd_1"/>
</dbReference>
<accession>A0ABS1TMN5</accession>
<evidence type="ECO:0000256" key="2">
    <source>
        <dbReference type="ARBA" id="ARBA00022840"/>
    </source>
</evidence>
<dbReference type="Gene3D" id="3.40.50.300">
    <property type="entry name" value="P-loop containing nucleotide triphosphate hydrolases"/>
    <property type="match status" value="1"/>
</dbReference>
<dbReference type="InterPro" id="IPR035965">
    <property type="entry name" value="PAS-like_dom_sf"/>
</dbReference>
<protein>
    <submittedName>
        <fullName evidence="6">Sigma 54-interacting transcriptional regulator</fullName>
    </submittedName>
</protein>
<dbReference type="EMBL" id="JAESWB010000131">
    <property type="protein sequence ID" value="MBL4952004.1"/>
    <property type="molecule type" value="Genomic_DNA"/>
</dbReference>
<evidence type="ECO:0000259" key="5">
    <source>
        <dbReference type="PROSITE" id="PS50112"/>
    </source>
</evidence>